<dbReference type="InterPro" id="IPR014284">
    <property type="entry name" value="RNA_pol_sigma-70_dom"/>
</dbReference>
<dbReference type="RefSeq" id="WP_181358508.1">
    <property type="nucleotide sequence ID" value="NZ_PYGD01000007.1"/>
</dbReference>
<dbReference type="EMBL" id="PYGD01000007">
    <property type="protein sequence ID" value="PSK90800.1"/>
    <property type="molecule type" value="Genomic_DNA"/>
</dbReference>
<evidence type="ECO:0000256" key="4">
    <source>
        <dbReference type="ARBA" id="ARBA00023163"/>
    </source>
</evidence>
<dbReference type="PANTHER" id="PTHR43133:SF46">
    <property type="entry name" value="RNA POLYMERASE SIGMA-70 FACTOR ECF SUBFAMILY"/>
    <property type="match status" value="1"/>
</dbReference>
<dbReference type="InterPro" id="IPR036388">
    <property type="entry name" value="WH-like_DNA-bd_sf"/>
</dbReference>
<keyword evidence="4" id="KW-0804">Transcription</keyword>
<dbReference type="Proteomes" id="UP000240572">
    <property type="component" value="Unassembled WGS sequence"/>
</dbReference>
<keyword evidence="7" id="KW-1185">Reference proteome</keyword>
<dbReference type="CDD" id="cd06171">
    <property type="entry name" value="Sigma70_r4"/>
    <property type="match status" value="1"/>
</dbReference>
<evidence type="ECO:0000313" key="7">
    <source>
        <dbReference type="Proteomes" id="UP000240572"/>
    </source>
</evidence>
<dbReference type="NCBIfam" id="TIGR02937">
    <property type="entry name" value="sigma70-ECF"/>
    <property type="match status" value="1"/>
</dbReference>
<dbReference type="SUPFAM" id="SSF88659">
    <property type="entry name" value="Sigma3 and sigma4 domains of RNA polymerase sigma factors"/>
    <property type="match status" value="1"/>
</dbReference>
<dbReference type="InterPro" id="IPR000792">
    <property type="entry name" value="Tscrpt_reg_LuxR_C"/>
</dbReference>
<dbReference type="GO" id="GO:0006352">
    <property type="term" value="P:DNA-templated transcription initiation"/>
    <property type="evidence" value="ECO:0007669"/>
    <property type="project" value="InterPro"/>
</dbReference>
<name>A0A2P8D0Q8_9BACT</name>
<dbReference type="GO" id="GO:0016987">
    <property type="term" value="F:sigma factor activity"/>
    <property type="evidence" value="ECO:0007669"/>
    <property type="project" value="UniProtKB-KW"/>
</dbReference>
<dbReference type="InterPro" id="IPR013324">
    <property type="entry name" value="RNA_pol_sigma_r3/r4-like"/>
</dbReference>
<dbReference type="PRINTS" id="PR00038">
    <property type="entry name" value="HTHLUXR"/>
</dbReference>
<dbReference type="InterPro" id="IPR013325">
    <property type="entry name" value="RNA_pol_sigma_r2"/>
</dbReference>
<reference evidence="6 7" key="1">
    <citation type="submission" date="2018-03" db="EMBL/GenBank/DDBJ databases">
        <title>Genomic Encyclopedia of Type Strains, Phase III (KMG-III): the genomes of soil and plant-associated and newly described type strains.</title>
        <authorList>
            <person name="Whitman W."/>
        </authorList>
    </citation>
    <scope>NUCLEOTIDE SEQUENCE [LARGE SCALE GENOMIC DNA]</scope>
    <source>
        <strain evidence="6 7">CGMCC 1.12700</strain>
    </source>
</reference>
<dbReference type="PANTHER" id="PTHR43133">
    <property type="entry name" value="RNA POLYMERASE ECF-TYPE SIGMA FACTO"/>
    <property type="match status" value="1"/>
</dbReference>
<feature type="domain" description="RNA polymerase sigma factor 70 region 4 type 2" evidence="5">
    <location>
        <begin position="125"/>
        <end position="175"/>
    </location>
</feature>
<accession>A0A2P8D0Q8</accession>
<dbReference type="AlphaFoldDB" id="A0A2P8D0Q8"/>
<dbReference type="Pfam" id="PF08281">
    <property type="entry name" value="Sigma70_r4_2"/>
    <property type="match status" value="1"/>
</dbReference>
<evidence type="ECO:0000313" key="6">
    <source>
        <dbReference type="EMBL" id="PSK90800.1"/>
    </source>
</evidence>
<keyword evidence="3" id="KW-0731">Sigma factor</keyword>
<sequence>MYQKLPDSDLFKLLKSDDQKALSALYYRYWDKLFIIATHQLSNPEIAEECVHDIFISLWNKRHELELKYTLATYLAVSVKYVVIRQRSNIHRAKYHLDQSANETAESLSPSADHLILEKELFATIEAAIEKLPEKCRIVFRLAKQQGKTHKQISAELGIAEKTIEAHLSKAMKDLRSNLSAIPPAIIILLIGNN</sequence>
<dbReference type="InterPro" id="IPR039425">
    <property type="entry name" value="RNA_pol_sigma-70-like"/>
</dbReference>
<comment type="similarity">
    <text evidence="1">Belongs to the sigma-70 factor family. ECF subfamily.</text>
</comment>
<dbReference type="Gene3D" id="1.10.10.10">
    <property type="entry name" value="Winged helix-like DNA-binding domain superfamily/Winged helix DNA-binding domain"/>
    <property type="match status" value="1"/>
</dbReference>
<evidence type="ECO:0000256" key="2">
    <source>
        <dbReference type="ARBA" id="ARBA00023015"/>
    </source>
</evidence>
<comment type="caution">
    <text evidence="6">The sequence shown here is derived from an EMBL/GenBank/DDBJ whole genome shotgun (WGS) entry which is preliminary data.</text>
</comment>
<evidence type="ECO:0000259" key="5">
    <source>
        <dbReference type="Pfam" id="PF08281"/>
    </source>
</evidence>
<dbReference type="InterPro" id="IPR013249">
    <property type="entry name" value="RNA_pol_sigma70_r4_t2"/>
</dbReference>
<dbReference type="GO" id="GO:0003677">
    <property type="term" value="F:DNA binding"/>
    <property type="evidence" value="ECO:0007669"/>
    <property type="project" value="InterPro"/>
</dbReference>
<gene>
    <name evidence="6" type="ORF">B0I18_107212</name>
</gene>
<evidence type="ECO:0000256" key="1">
    <source>
        <dbReference type="ARBA" id="ARBA00010641"/>
    </source>
</evidence>
<proteinExistence type="inferred from homology"/>
<organism evidence="6 7">
    <name type="scientific">Taibaiella chishuiensis</name>
    <dbReference type="NCBI Taxonomy" id="1434707"/>
    <lineage>
        <taxon>Bacteria</taxon>
        <taxon>Pseudomonadati</taxon>
        <taxon>Bacteroidota</taxon>
        <taxon>Chitinophagia</taxon>
        <taxon>Chitinophagales</taxon>
        <taxon>Chitinophagaceae</taxon>
        <taxon>Taibaiella</taxon>
    </lineage>
</organism>
<dbReference type="SUPFAM" id="SSF88946">
    <property type="entry name" value="Sigma2 domain of RNA polymerase sigma factors"/>
    <property type="match status" value="1"/>
</dbReference>
<keyword evidence="2" id="KW-0805">Transcription regulation</keyword>
<evidence type="ECO:0000256" key="3">
    <source>
        <dbReference type="ARBA" id="ARBA00023082"/>
    </source>
</evidence>
<dbReference type="Gene3D" id="1.10.1740.10">
    <property type="match status" value="1"/>
</dbReference>
<protein>
    <submittedName>
        <fullName evidence="6">RNA polymerase sigma-70 factor (ECF subfamily)</fullName>
    </submittedName>
</protein>